<protein>
    <submittedName>
        <fullName evidence="1">Genomic scaffold, ProqFM164S02</fullName>
    </submittedName>
</protein>
<dbReference type="Proteomes" id="UP000030686">
    <property type="component" value="Unassembled WGS sequence"/>
</dbReference>
<proteinExistence type="predicted"/>
<keyword evidence="2" id="KW-1185">Reference proteome</keyword>
<evidence type="ECO:0000313" key="1">
    <source>
        <dbReference type="EMBL" id="CDM31521.1"/>
    </source>
</evidence>
<gene>
    <name evidence="1" type="ORF">PROQFM164_S02g001671</name>
</gene>
<name>W6Q684_PENRF</name>
<dbReference type="AlphaFoldDB" id="W6Q684"/>
<accession>W6Q684</accession>
<evidence type="ECO:0000313" key="2">
    <source>
        <dbReference type="Proteomes" id="UP000030686"/>
    </source>
</evidence>
<organism evidence="1 2">
    <name type="scientific">Penicillium roqueforti (strain FM164)</name>
    <dbReference type="NCBI Taxonomy" id="1365484"/>
    <lineage>
        <taxon>Eukaryota</taxon>
        <taxon>Fungi</taxon>
        <taxon>Dikarya</taxon>
        <taxon>Ascomycota</taxon>
        <taxon>Pezizomycotina</taxon>
        <taxon>Eurotiomycetes</taxon>
        <taxon>Eurotiomycetidae</taxon>
        <taxon>Eurotiales</taxon>
        <taxon>Aspergillaceae</taxon>
        <taxon>Penicillium</taxon>
    </lineage>
</organism>
<dbReference type="EMBL" id="HG792016">
    <property type="protein sequence ID" value="CDM31521.1"/>
    <property type="molecule type" value="Genomic_DNA"/>
</dbReference>
<reference evidence="1" key="1">
    <citation type="journal article" date="2014" name="Nat. Commun.">
        <title>Multiple recent horizontal transfers of a large genomic region in cheese making fungi.</title>
        <authorList>
            <person name="Cheeseman K."/>
            <person name="Ropars J."/>
            <person name="Renault P."/>
            <person name="Dupont J."/>
            <person name="Gouzy J."/>
            <person name="Branca A."/>
            <person name="Abraham A.L."/>
            <person name="Ceppi M."/>
            <person name="Conseiller E."/>
            <person name="Debuchy R."/>
            <person name="Malagnac F."/>
            <person name="Goarin A."/>
            <person name="Silar P."/>
            <person name="Lacoste S."/>
            <person name="Sallet E."/>
            <person name="Bensimon A."/>
            <person name="Giraud T."/>
            <person name="Brygoo Y."/>
        </authorList>
    </citation>
    <scope>NUCLEOTIDE SEQUENCE [LARGE SCALE GENOMIC DNA]</scope>
    <source>
        <strain evidence="1">FM164</strain>
    </source>
</reference>
<sequence length="53" mass="6027">MMLLESSKNGSRQVWLYDDLEGDRTCPTCTCLSVSPSYGSNRSFHERKRKQAG</sequence>